<name>A0ABD5ZVE3_9EURY</name>
<keyword evidence="2" id="KW-1185">Reference proteome</keyword>
<proteinExistence type="predicted"/>
<organism evidence="1 2">
    <name type="scientific">Haloplanus litoreus</name>
    <dbReference type="NCBI Taxonomy" id="767515"/>
    <lineage>
        <taxon>Archaea</taxon>
        <taxon>Methanobacteriati</taxon>
        <taxon>Methanobacteriota</taxon>
        <taxon>Stenosarchaea group</taxon>
        <taxon>Halobacteria</taxon>
        <taxon>Halobacteriales</taxon>
        <taxon>Haloferacaceae</taxon>
        <taxon>Haloplanus</taxon>
    </lineage>
</organism>
<dbReference type="Gene3D" id="3.40.50.150">
    <property type="entry name" value="Vaccinia Virus protein VP39"/>
    <property type="match status" value="1"/>
</dbReference>
<dbReference type="Proteomes" id="UP001596434">
    <property type="component" value="Unassembled WGS sequence"/>
</dbReference>
<dbReference type="InterPro" id="IPR029063">
    <property type="entry name" value="SAM-dependent_MTases_sf"/>
</dbReference>
<dbReference type="AlphaFoldDB" id="A0ABD5ZVE3"/>
<dbReference type="EC" id="2.1.1.222" evidence="1"/>
<accession>A0ABD5ZVE3</accession>
<evidence type="ECO:0000313" key="2">
    <source>
        <dbReference type="Proteomes" id="UP001596434"/>
    </source>
</evidence>
<sequence length="276" mass="29907">MDHADERYLAAKRTVDDRALDRRVRDRLLDELPAAPRVLEAGCGTGVTVPRLVDWGVTAGAYRGVDRNRAVVEAARESRAAELDAEPVEGGFRVDDLTVRFEAGDALNAFGDERADLVVAQAFLDLVPVEAALDAFAAALGPDGLVYAPITFDGETIFQPAHPSDDAVVAAYHAAIDDAPGRDSRAGRHLLDHCRERAGELLAAAASDWVVHPRNGGYPADERHFLDTILSFVADAVDGTVPEADAWLRTRRRQLAAGTLTYVAHGYDVLYRPESR</sequence>
<dbReference type="GeneID" id="96952661"/>
<dbReference type="EMBL" id="JBHTAT010000001">
    <property type="protein sequence ID" value="MFC7254349.1"/>
    <property type="molecule type" value="Genomic_DNA"/>
</dbReference>
<protein>
    <submittedName>
        <fullName evidence="1">Class I SAM-dependent methyltransferase</fullName>
        <ecNumber evidence="1">2.1.1.222</ecNumber>
        <ecNumber evidence="1">2.1.1.64</ecNumber>
    </submittedName>
</protein>
<dbReference type="EC" id="2.1.1.64" evidence="1"/>
<dbReference type="SUPFAM" id="SSF53335">
    <property type="entry name" value="S-adenosyl-L-methionine-dependent methyltransferases"/>
    <property type="match status" value="1"/>
</dbReference>
<gene>
    <name evidence="1" type="ORF">ACFQKE_03380</name>
</gene>
<dbReference type="Pfam" id="PF13489">
    <property type="entry name" value="Methyltransf_23"/>
    <property type="match status" value="1"/>
</dbReference>
<dbReference type="GO" id="GO:0061542">
    <property type="term" value="F:3-demethylubiquinol 3-O-methyltransferase activity"/>
    <property type="evidence" value="ECO:0007669"/>
    <property type="project" value="UniProtKB-EC"/>
</dbReference>
<dbReference type="GO" id="GO:0102208">
    <property type="term" value="F:2-polyprenyl-6-hydroxyphenol methylase activity"/>
    <property type="evidence" value="ECO:0007669"/>
    <property type="project" value="UniProtKB-EC"/>
</dbReference>
<evidence type="ECO:0000313" key="1">
    <source>
        <dbReference type="EMBL" id="MFC7254349.1"/>
    </source>
</evidence>
<reference evidence="1 2" key="1">
    <citation type="journal article" date="2019" name="Int. J. Syst. Evol. Microbiol.">
        <title>The Global Catalogue of Microorganisms (GCM) 10K type strain sequencing project: providing services to taxonomists for standard genome sequencing and annotation.</title>
        <authorList>
            <consortium name="The Broad Institute Genomics Platform"/>
            <consortium name="The Broad Institute Genome Sequencing Center for Infectious Disease"/>
            <person name="Wu L."/>
            <person name="Ma J."/>
        </authorList>
    </citation>
    <scope>NUCLEOTIDE SEQUENCE [LARGE SCALE GENOMIC DNA]</scope>
    <source>
        <strain evidence="1 2">GX21</strain>
    </source>
</reference>
<keyword evidence="1" id="KW-0489">Methyltransferase</keyword>
<keyword evidence="1" id="KW-0808">Transferase</keyword>
<dbReference type="RefSeq" id="WP_379702548.1">
    <property type="nucleotide sequence ID" value="NZ_JBHTAT010000001.1"/>
</dbReference>
<dbReference type="CDD" id="cd02440">
    <property type="entry name" value="AdoMet_MTases"/>
    <property type="match status" value="1"/>
</dbReference>
<comment type="caution">
    <text evidence="1">The sequence shown here is derived from an EMBL/GenBank/DDBJ whole genome shotgun (WGS) entry which is preliminary data.</text>
</comment>
<dbReference type="GO" id="GO:0032259">
    <property type="term" value="P:methylation"/>
    <property type="evidence" value="ECO:0007669"/>
    <property type="project" value="UniProtKB-KW"/>
</dbReference>